<feature type="transmembrane region" description="Helical" evidence="2">
    <location>
        <begin position="135"/>
        <end position="156"/>
    </location>
</feature>
<comment type="caution">
    <text evidence="3">The sequence shown here is derived from an EMBL/GenBank/DDBJ whole genome shotgun (WGS) entry which is preliminary data.</text>
</comment>
<feature type="region of interest" description="Disordered" evidence="1">
    <location>
        <begin position="1"/>
        <end position="23"/>
    </location>
</feature>
<sequence length="165" mass="17480">MDPISGRTPQGRVVPDPGRRRSPARPTMRLVVGWLIALLLCGAAFLVLWGLAGTITHGCDWGYQASRARRNCGVPDDGKAGFFALWGGVLLGWGTLMALQSWMKKSGSWWPAFGVTPGAVMAVVVLGSGGAGKGFTFIVCAGPALAAVVPIGAYWYSTWSSRKRT</sequence>
<dbReference type="RefSeq" id="WP_345474955.1">
    <property type="nucleotide sequence ID" value="NZ_BAABHF010000059.1"/>
</dbReference>
<organism evidence="3 4">
    <name type="scientific">Actinoallomurus oryzae</name>
    <dbReference type="NCBI Taxonomy" id="502180"/>
    <lineage>
        <taxon>Bacteria</taxon>
        <taxon>Bacillati</taxon>
        <taxon>Actinomycetota</taxon>
        <taxon>Actinomycetes</taxon>
        <taxon>Streptosporangiales</taxon>
        <taxon>Thermomonosporaceae</taxon>
        <taxon>Actinoallomurus</taxon>
    </lineage>
</organism>
<proteinExistence type="predicted"/>
<evidence type="ECO:0000256" key="1">
    <source>
        <dbReference type="SAM" id="MobiDB-lite"/>
    </source>
</evidence>
<keyword evidence="4" id="KW-1185">Reference proteome</keyword>
<feature type="transmembrane region" description="Helical" evidence="2">
    <location>
        <begin position="83"/>
        <end position="102"/>
    </location>
</feature>
<dbReference type="EMBL" id="BAABHF010000059">
    <property type="protein sequence ID" value="GAA4518147.1"/>
    <property type="molecule type" value="Genomic_DNA"/>
</dbReference>
<evidence type="ECO:0000313" key="4">
    <source>
        <dbReference type="Proteomes" id="UP001500503"/>
    </source>
</evidence>
<dbReference type="Proteomes" id="UP001500503">
    <property type="component" value="Unassembled WGS sequence"/>
</dbReference>
<gene>
    <name evidence="3" type="ORF">GCM10023191_091830</name>
</gene>
<keyword evidence="2" id="KW-0472">Membrane</keyword>
<feature type="transmembrane region" description="Helical" evidence="2">
    <location>
        <begin position="109"/>
        <end position="129"/>
    </location>
</feature>
<name>A0ABP8R4N2_9ACTN</name>
<evidence type="ECO:0000313" key="3">
    <source>
        <dbReference type="EMBL" id="GAA4518147.1"/>
    </source>
</evidence>
<keyword evidence="2" id="KW-1133">Transmembrane helix</keyword>
<protein>
    <recommendedName>
        <fullName evidence="5">Integral membrane protein</fullName>
    </recommendedName>
</protein>
<evidence type="ECO:0000256" key="2">
    <source>
        <dbReference type="SAM" id="Phobius"/>
    </source>
</evidence>
<keyword evidence="2" id="KW-0812">Transmembrane</keyword>
<feature type="transmembrane region" description="Helical" evidence="2">
    <location>
        <begin position="30"/>
        <end position="52"/>
    </location>
</feature>
<evidence type="ECO:0008006" key="5">
    <source>
        <dbReference type="Google" id="ProtNLM"/>
    </source>
</evidence>
<reference evidence="4" key="1">
    <citation type="journal article" date="2019" name="Int. J. Syst. Evol. Microbiol.">
        <title>The Global Catalogue of Microorganisms (GCM) 10K type strain sequencing project: providing services to taxonomists for standard genome sequencing and annotation.</title>
        <authorList>
            <consortium name="The Broad Institute Genomics Platform"/>
            <consortium name="The Broad Institute Genome Sequencing Center for Infectious Disease"/>
            <person name="Wu L."/>
            <person name="Ma J."/>
        </authorList>
    </citation>
    <scope>NUCLEOTIDE SEQUENCE [LARGE SCALE GENOMIC DNA]</scope>
    <source>
        <strain evidence="4">JCM 17933</strain>
    </source>
</reference>
<accession>A0ABP8R4N2</accession>